<evidence type="ECO:0000313" key="6">
    <source>
        <dbReference type="WBParaSite" id="NBR_0001466901-mRNA-1"/>
    </source>
</evidence>
<name>A0A0N4YDH2_NIPBR</name>
<keyword evidence="5" id="KW-1185">Reference proteome</keyword>
<evidence type="ECO:0000313" key="5">
    <source>
        <dbReference type="Proteomes" id="UP000271162"/>
    </source>
</evidence>
<feature type="repeat" description="ANK" evidence="3">
    <location>
        <begin position="116"/>
        <end position="154"/>
    </location>
</feature>
<gene>
    <name evidence="4" type="ORF">NBR_LOCUS14670</name>
</gene>
<dbReference type="EMBL" id="UYSL01021445">
    <property type="protein sequence ID" value="VDL78259.1"/>
    <property type="molecule type" value="Genomic_DNA"/>
</dbReference>
<dbReference type="Gene3D" id="1.25.40.20">
    <property type="entry name" value="Ankyrin repeat-containing domain"/>
    <property type="match status" value="1"/>
</dbReference>
<organism evidence="6">
    <name type="scientific">Nippostrongylus brasiliensis</name>
    <name type="common">Rat hookworm</name>
    <dbReference type="NCBI Taxonomy" id="27835"/>
    <lineage>
        <taxon>Eukaryota</taxon>
        <taxon>Metazoa</taxon>
        <taxon>Ecdysozoa</taxon>
        <taxon>Nematoda</taxon>
        <taxon>Chromadorea</taxon>
        <taxon>Rhabditida</taxon>
        <taxon>Rhabditina</taxon>
        <taxon>Rhabditomorpha</taxon>
        <taxon>Strongyloidea</taxon>
        <taxon>Heligmosomidae</taxon>
        <taxon>Nippostrongylus</taxon>
    </lineage>
</organism>
<dbReference type="InterPro" id="IPR002110">
    <property type="entry name" value="Ankyrin_rpt"/>
</dbReference>
<evidence type="ECO:0000256" key="3">
    <source>
        <dbReference type="PROSITE-ProRule" id="PRU00023"/>
    </source>
</evidence>
<feature type="repeat" description="ANK" evidence="3">
    <location>
        <begin position="83"/>
        <end position="115"/>
    </location>
</feature>
<dbReference type="WBParaSite" id="NBR_0001466901-mRNA-1">
    <property type="protein sequence ID" value="NBR_0001466901-mRNA-1"/>
    <property type="gene ID" value="NBR_0001466901"/>
</dbReference>
<reference evidence="6" key="1">
    <citation type="submission" date="2017-02" db="UniProtKB">
        <authorList>
            <consortium name="WormBaseParasite"/>
        </authorList>
    </citation>
    <scope>IDENTIFICATION</scope>
</reference>
<proteinExistence type="predicted"/>
<dbReference type="Pfam" id="PF12796">
    <property type="entry name" value="Ank_2"/>
    <property type="match status" value="1"/>
</dbReference>
<dbReference type="OMA" id="ERTPILW"/>
<keyword evidence="1" id="KW-0677">Repeat</keyword>
<accession>A0A0N4YDH2</accession>
<feature type="repeat" description="ANK" evidence="3">
    <location>
        <begin position="50"/>
        <end position="82"/>
    </location>
</feature>
<dbReference type="InterPro" id="IPR036770">
    <property type="entry name" value="Ankyrin_rpt-contain_sf"/>
</dbReference>
<dbReference type="PROSITE" id="PS50297">
    <property type="entry name" value="ANK_REP_REGION"/>
    <property type="match status" value="2"/>
</dbReference>
<reference evidence="4 5" key="2">
    <citation type="submission" date="2018-11" db="EMBL/GenBank/DDBJ databases">
        <authorList>
            <consortium name="Pathogen Informatics"/>
        </authorList>
    </citation>
    <scope>NUCLEOTIDE SEQUENCE [LARGE SCALE GENOMIC DNA]</scope>
</reference>
<dbReference type="PANTHER" id="PTHR24198">
    <property type="entry name" value="ANKYRIN REPEAT AND PROTEIN KINASE DOMAIN-CONTAINING PROTEIN"/>
    <property type="match status" value="1"/>
</dbReference>
<dbReference type="Proteomes" id="UP000271162">
    <property type="component" value="Unassembled WGS sequence"/>
</dbReference>
<dbReference type="SMART" id="SM00248">
    <property type="entry name" value="ANK"/>
    <property type="match status" value="4"/>
</dbReference>
<protein>
    <submittedName>
        <fullName evidence="6">ANK_REP_REGION domain-containing protein</fullName>
    </submittedName>
</protein>
<keyword evidence="2 3" id="KW-0040">ANK repeat</keyword>
<sequence length="213" mass="23462">MSGSSLLQALDKSDRAETERLLEVRPTMDLPTFEKILERDLTLLDCEDRNGHTPFLMAVMGGRVDLVELLLSKGAQLNHRDRDGHTAVHWAVVCGQLDMLNYLISQGADVEAPDLLKAAPLHYATATEEINTELALAILHTLLKAGAKPNCRDMDDRTPILWAASNVQKLYVVGNLEAMHSLKQAGGDLQAVDRDRLSVLHCSASHGYHEVGY</sequence>
<dbReference type="PANTHER" id="PTHR24198:SF165">
    <property type="entry name" value="ANKYRIN REPEAT-CONTAINING PROTEIN-RELATED"/>
    <property type="match status" value="1"/>
</dbReference>
<evidence type="ECO:0000313" key="4">
    <source>
        <dbReference type="EMBL" id="VDL78259.1"/>
    </source>
</evidence>
<evidence type="ECO:0000256" key="1">
    <source>
        <dbReference type="ARBA" id="ARBA00022737"/>
    </source>
</evidence>
<dbReference type="AlphaFoldDB" id="A0A0N4YDH2"/>
<dbReference type="PROSITE" id="PS50088">
    <property type="entry name" value="ANK_REPEAT"/>
    <property type="match status" value="3"/>
</dbReference>
<evidence type="ECO:0000256" key="2">
    <source>
        <dbReference type="ARBA" id="ARBA00023043"/>
    </source>
</evidence>
<dbReference type="SUPFAM" id="SSF48403">
    <property type="entry name" value="Ankyrin repeat"/>
    <property type="match status" value="1"/>
</dbReference>
<dbReference type="STRING" id="27835.A0A0N4YDH2"/>